<comment type="caution">
    <text evidence="7">The sequence shown here is derived from an EMBL/GenBank/DDBJ whole genome shotgun (WGS) entry which is preliminary data.</text>
</comment>
<keyword evidence="2" id="KW-0815">Transposition</keyword>
<dbReference type="InterPro" id="IPR010095">
    <property type="entry name" value="Cas12f1-like_TNB"/>
</dbReference>
<reference evidence="7 8" key="1">
    <citation type="journal article" date="2015" name="Genome Announc.">
        <title>Expanding the biotechnology potential of lactobacilli through comparative genomics of 213 strains and associated genera.</title>
        <authorList>
            <person name="Sun Z."/>
            <person name="Harris H.M."/>
            <person name="McCann A."/>
            <person name="Guo C."/>
            <person name="Argimon S."/>
            <person name="Zhang W."/>
            <person name="Yang X."/>
            <person name="Jeffery I.B."/>
            <person name="Cooney J.C."/>
            <person name="Kagawa T.F."/>
            <person name="Liu W."/>
            <person name="Song Y."/>
            <person name="Salvetti E."/>
            <person name="Wrobel A."/>
            <person name="Rasinkangas P."/>
            <person name="Parkhill J."/>
            <person name="Rea M.C."/>
            <person name="O'Sullivan O."/>
            <person name="Ritari J."/>
            <person name="Douillard F.P."/>
            <person name="Paul Ross R."/>
            <person name="Yang R."/>
            <person name="Briner A.E."/>
            <person name="Felis G.E."/>
            <person name="de Vos W.M."/>
            <person name="Barrangou R."/>
            <person name="Klaenhammer T.R."/>
            <person name="Caufield P.W."/>
            <person name="Cui Y."/>
            <person name="Zhang H."/>
            <person name="O'Toole P.W."/>
        </authorList>
    </citation>
    <scope>NUCLEOTIDE SEQUENCE [LARGE SCALE GENOMIC DNA]</scope>
    <source>
        <strain evidence="7 8">DSM 13343</strain>
    </source>
</reference>
<dbReference type="PATRIC" id="fig|1423769.4.peg.461"/>
<dbReference type="GO" id="GO:0003677">
    <property type="term" value="F:DNA binding"/>
    <property type="evidence" value="ECO:0007669"/>
    <property type="project" value="UniProtKB-KW"/>
</dbReference>
<dbReference type="GO" id="GO:0032196">
    <property type="term" value="P:transposition"/>
    <property type="evidence" value="ECO:0007669"/>
    <property type="project" value="UniProtKB-KW"/>
</dbReference>
<feature type="domain" description="Probable transposase IS891/IS1136/IS1341" evidence="5">
    <location>
        <begin position="234"/>
        <end position="345"/>
    </location>
</feature>
<dbReference type="OrthoDB" id="2146872at2"/>
<dbReference type="Pfam" id="PF01385">
    <property type="entry name" value="OrfB_IS605"/>
    <property type="match status" value="1"/>
</dbReference>
<evidence type="ECO:0000313" key="7">
    <source>
        <dbReference type="EMBL" id="KRL46536.1"/>
    </source>
</evidence>
<name>A0A0R1QZJ0_9LACO</name>
<evidence type="ECO:0000256" key="2">
    <source>
        <dbReference type="ARBA" id="ARBA00022578"/>
    </source>
</evidence>
<feature type="domain" description="Cas12f1-like TNB" evidence="6">
    <location>
        <begin position="361"/>
        <end position="424"/>
    </location>
</feature>
<keyword evidence="8" id="KW-1185">Reference proteome</keyword>
<dbReference type="Proteomes" id="UP000051790">
    <property type="component" value="Unassembled WGS sequence"/>
</dbReference>
<gene>
    <name evidence="7" type="ORF">FD01_GL000431</name>
</gene>
<keyword evidence="3" id="KW-0238">DNA-binding</keyword>
<evidence type="ECO:0000313" key="8">
    <source>
        <dbReference type="Proteomes" id="UP000051790"/>
    </source>
</evidence>
<evidence type="ECO:0008006" key="9">
    <source>
        <dbReference type="Google" id="ProtNLM"/>
    </source>
</evidence>
<evidence type="ECO:0000256" key="1">
    <source>
        <dbReference type="ARBA" id="ARBA00008761"/>
    </source>
</evidence>
<organism evidence="7 8">
    <name type="scientific">Lacticaseibacillus manihotivorans DSM 13343 = JCM 12514</name>
    <dbReference type="NCBI Taxonomy" id="1423769"/>
    <lineage>
        <taxon>Bacteria</taxon>
        <taxon>Bacillati</taxon>
        <taxon>Bacillota</taxon>
        <taxon>Bacilli</taxon>
        <taxon>Lactobacillales</taxon>
        <taxon>Lactobacillaceae</taxon>
        <taxon>Lacticaseibacillus</taxon>
    </lineage>
</organism>
<evidence type="ECO:0000256" key="3">
    <source>
        <dbReference type="ARBA" id="ARBA00023125"/>
    </source>
</evidence>
<dbReference type="NCBIfam" id="NF040570">
    <property type="entry name" value="guided_TnpB"/>
    <property type="match status" value="1"/>
</dbReference>
<dbReference type="AlphaFoldDB" id="A0A0R1QZJ0"/>
<dbReference type="EMBL" id="AZEU01000105">
    <property type="protein sequence ID" value="KRL46536.1"/>
    <property type="molecule type" value="Genomic_DNA"/>
</dbReference>
<proteinExistence type="inferred from homology"/>
<dbReference type="RefSeq" id="WP_054716458.1">
    <property type="nucleotide sequence ID" value="NZ_AZEU01000105.1"/>
</dbReference>
<evidence type="ECO:0000259" key="6">
    <source>
        <dbReference type="Pfam" id="PF07282"/>
    </source>
</evidence>
<dbReference type="GO" id="GO:0006310">
    <property type="term" value="P:DNA recombination"/>
    <property type="evidence" value="ECO:0007669"/>
    <property type="project" value="UniProtKB-KW"/>
</dbReference>
<evidence type="ECO:0000256" key="4">
    <source>
        <dbReference type="ARBA" id="ARBA00023172"/>
    </source>
</evidence>
<evidence type="ECO:0000259" key="5">
    <source>
        <dbReference type="Pfam" id="PF01385"/>
    </source>
</evidence>
<accession>A0A0R1QZJ0</accession>
<dbReference type="Pfam" id="PF07282">
    <property type="entry name" value="Cas12f1-like_TNB"/>
    <property type="match status" value="1"/>
</dbReference>
<protein>
    <recommendedName>
        <fullName evidence="9">Transposase</fullName>
    </recommendedName>
</protein>
<comment type="similarity">
    <text evidence="1">In the C-terminal section; belongs to the transposase 35 family.</text>
</comment>
<dbReference type="InterPro" id="IPR001959">
    <property type="entry name" value="Transposase"/>
</dbReference>
<sequence length="452" mass="52678">MAEPWVKEKRSRTATFAFTEKLKVTLSSEQILQHLHALIIQDQLFNYSLNYMYKTYGRKHIDRKIPTGRDRNTLINYIINLFLNEKYQLKRWSYKALSLSSHNAQLFLQTLIINFNEYQKKLRAGFKWSDKIKFQFKQNIIKDKRGKHRNPQHNSWYKHGHLRFNLKSKTRAVEIQKNTPIQILSAHVIKVPNFGILHLHKRASEYDFSDVKVIKLKRKDDGTYQFQIVHVRPKAPANVQAKPAIGIDWNMTNNVAYHDSNDKQYQLPAEVIAKADWYEHQINKLKRKRSLTHGSTKKLDKKIQKFSAKRAQLLTEAYRHLAIEIVDPVEVVVMEKIGAKDMRKSTGKAKNRKLALLKPYEAKKVIQNRAFKQGVTVVEVDAYKTSQVEYGTESIDKHPLSQREWVSSVTGKVVNRDHNAALNILDWGLHPIHHIKVKTFAKVTATMVSSII</sequence>
<keyword evidence="4" id="KW-0233">DNA recombination</keyword>